<dbReference type="EMBL" id="PDCK01000041">
    <property type="protein sequence ID" value="PRQ41997.1"/>
    <property type="molecule type" value="Genomic_DNA"/>
</dbReference>
<dbReference type="AlphaFoldDB" id="A0A2P6R6E5"/>
<sequence length="60" mass="6923">MRTVAYKHVVQTWDESDSRGLGVVAASMNDRLLAVARRYGTVEVCDRFSWETIYLLIFLL</sequence>
<keyword evidence="2" id="KW-1185">Reference proteome</keyword>
<accession>A0A2P6R6E5</accession>
<name>A0A2P6R6E5_ROSCH</name>
<reference evidence="1 2" key="1">
    <citation type="journal article" date="2018" name="Nat. Genet.">
        <title>The Rosa genome provides new insights in the design of modern roses.</title>
        <authorList>
            <person name="Bendahmane M."/>
        </authorList>
    </citation>
    <scope>NUCLEOTIDE SEQUENCE [LARGE SCALE GENOMIC DNA]</scope>
    <source>
        <strain evidence="2">cv. Old Blush</strain>
    </source>
</reference>
<evidence type="ECO:0000313" key="1">
    <source>
        <dbReference type="EMBL" id="PRQ41997.1"/>
    </source>
</evidence>
<protein>
    <submittedName>
        <fullName evidence="1">Uncharacterized protein</fullName>
    </submittedName>
</protein>
<dbReference type="Gramene" id="PRQ41997">
    <property type="protein sequence ID" value="PRQ41997"/>
    <property type="gene ID" value="RchiOBHm_Chr3g0452851"/>
</dbReference>
<proteinExistence type="predicted"/>
<gene>
    <name evidence="1" type="ORF">RchiOBHm_Chr3g0452851</name>
</gene>
<comment type="caution">
    <text evidence="1">The sequence shown here is derived from an EMBL/GenBank/DDBJ whole genome shotgun (WGS) entry which is preliminary data.</text>
</comment>
<dbReference type="Proteomes" id="UP000238479">
    <property type="component" value="Chromosome 3"/>
</dbReference>
<organism evidence="1 2">
    <name type="scientific">Rosa chinensis</name>
    <name type="common">China rose</name>
    <dbReference type="NCBI Taxonomy" id="74649"/>
    <lineage>
        <taxon>Eukaryota</taxon>
        <taxon>Viridiplantae</taxon>
        <taxon>Streptophyta</taxon>
        <taxon>Embryophyta</taxon>
        <taxon>Tracheophyta</taxon>
        <taxon>Spermatophyta</taxon>
        <taxon>Magnoliopsida</taxon>
        <taxon>eudicotyledons</taxon>
        <taxon>Gunneridae</taxon>
        <taxon>Pentapetalae</taxon>
        <taxon>rosids</taxon>
        <taxon>fabids</taxon>
        <taxon>Rosales</taxon>
        <taxon>Rosaceae</taxon>
        <taxon>Rosoideae</taxon>
        <taxon>Rosoideae incertae sedis</taxon>
        <taxon>Rosa</taxon>
    </lineage>
</organism>
<evidence type="ECO:0000313" key="2">
    <source>
        <dbReference type="Proteomes" id="UP000238479"/>
    </source>
</evidence>